<evidence type="ECO:0000313" key="2">
    <source>
        <dbReference type="EMBL" id="NGM49321.1"/>
    </source>
</evidence>
<dbReference type="InterPro" id="IPR009061">
    <property type="entry name" value="DNA-bd_dom_put_sf"/>
</dbReference>
<dbReference type="Pfam" id="PF12728">
    <property type="entry name" value="HTH_17"/>
    <property type="match status" value="1"/>
</dbReference>
<sequence length="83" mass="9423">MTVDDDANARAARAKQGSPFLNTAQAAHYIGLSERTFETMRSEGIGPRFRRHGRFVRYHIDDLDAWSQDSGKAERHGQERPHA</sequence>
<comment type="caution">
    <text evidence="2">The sequence shown here is derived from an EMBL/GenBank/DDBJ whole genome shotgun (WGS) entry which is preliminary data.</text>
</comment>
<proteinExistence type="predicted"/>
<accession>A0A6G4QUU7</accession>
<dbReference type="EMBL" id="JAAKGT010000002">
    <property type="protein sequence ID" value="NGM49321.1"/>
    <property type="molecule type" value="Genomic_DNA"/>
</dbReference>
<name>A0A6G4QUU7_9CAUL</name>
<gene>
    <name evidence="2" type="ORF">G5B46_06855</name>
</gene>
<reference evidence="2" key="1">
    <citation type="submission" date="2020-02" db="EMBL/GenBank/DDBJ databases">
        <authorList>
            <person name="Gao J."/>
            <person name="Sun J."/>
        </authorList>
    </citation>
    <scope>NUCLEOTIDE SEQUENCE</scope>
    <source>
        <strain evidence="2">602-2</strain>
    </source>
</reference>
<organism evidence="2">
    <name type="scientific">Caulobacter sp. 602-2</name>
    <dbReference type="NCBI Taxonomy" id="2710887"/>
    <lineage>
        <taxon>Bacteria</taxon>
        <taxon>Pseudomonadati</taxon>
        <taxon>Pseudomonadota</taxon>
        <taxon>Alphaproteobacteria</taxon>
        <taxon>Caulobacterales</taxon>
        <taxon>Caulobacteraceae</taxon>
        <taxon>Caulobacter</taxon>
    </lineage>
</organism>
<dbReference type="InterPro" id="IPR041657">
    <property type="entry name" value="HTH_17"/>
</dbReference>
<evidence type="ECO:0000259" key="1">
    <source>
        <dbReference type="Pfam" id="PF12728"/>
    </source>
</evidence>
<feature type="domain" description="Helix-turn-helix" evidence="1">
    <location>
        <begin position="20"/>
        <end position="66"/>
    </location>
</feature>
<dbReference type="SUPFAM" id="SSF46955">
    <property type="entry name" value="Putative DNA-binding domain"/>
    <property type="match status" value="1"/>
</dbReference>
<protein>
    <submittedName>
        <fullName evidence="2">Helix-turn-helix domain-containing protein</fullName>
    </submittedName>
</protein>
<dbReference type="RefSeq" id="WP_165257207.1">
    <property type="nucleotide sequence ID" value="NZ_JAAKGT010000002.1"/>
</dbReference>
<dbReference type="AlphaFoldDB" id="A0A6G4QUU7"/>